<keyword evidence="3" id="KW-1185">Reference proteome</keyword>
<dbReference type="AlphaFoldDB" id="A0A561P6A8"/>
<feature type="chain" id="PRO_5021848285" evidence="1">
    <location>
        <begin position="19"/>
        <end position="478"/>
    </location>
</feature>
<evidence type="ECO:0000256" key="1">
    <source>
        <dbReference type="SAM" id="SignalP"/>
    </source>
</evidence>
<keyword evidence="1" id="KW-0732">Signal</keyword>
<dbReference type="Pfam" id="PF12771">
    <property type="entry name" value="SusD-like_2"/>
    <property type="match status" value="1"/>
</dbReference>
<dbReference type="PROSITE" id="PS51257">
    <property type="entry name" value="PROKAR_LIPOPROTEIN"/>
    <property type="match status" value="1"/>
</dbReference>
<gene>
    <name evidence="2" type="ORF">FHW36_11282</name>
</gene>
<dbReference type="InterPro" id="IPR041662">
    <property type="entry name" value="SusD-like_2"/>
</dbReference>
<dbReference type="Proteomes" id="UP000320811">
    <property type="component" value="Unassembled WGS sequence"/>
</dbReference>
<dbReference type="Gene3D" id="1.25.40.390">
    <property type="match status" value="1"/>
</dbReference>
<feature type="signal peptide" evidence="1">
    <location>
        <begin position="1"/>
        <end position="18"/>
    </location>
</feature>
<sequence length="478" mass="52904">MKKLLIPFYIIFAATLLASCQKELERVNINPNEPTEVQPDYLLSNGIKANVDTYWGTDATMETSLLYVQYWAKIQYPDPDRYIPATTNIQNVWNNFYAQGIEDFTTLAQLGDSLHNPNYKAVGIIMRSWIFQVLTDLYGDIPYTQAANIQRYLTPVYDSQATVYRGLLSELKGAVQIISPAGNAIQGDSLLANNMNSWKKFANGLRTRIALRIADRDPAAAKAVFTELAAEGNILLGAGDREAKLNYLTSPNQNPVGRNRETRNDYRISKTVVDKLKALKDPRLSIYAALPTEPGSTDYVGVTNGLSADSASRLGFSKTSDVGAAFTASQSPAWVFTYAEQLFILAEAAQRGLISGNAADLYAQAIRASFKQYGITGKPVDDYLAQPAVAYDPTNYKKSIGEQKWLALFSEGLEAFAEWRRLDYPKLTPAYTGALQGKMPLRLTYPSSEQALNGANYKAAVARQGADLLTTKVWFDMY</sequence>
<protein>
    <submittedName>
        <fullName evidence="2">SusD-like starch-binding protein associating with outer membrane</fullName>
    </submittedName>
</protein>
<dbReference type="InterPro" id="IPR011990">
    <property type="entry name" value="TPR-like_helical_dom_sf"/>
</dbReference>
<reference evidence="2 3" key="1">
    <citation type="submission" date="2019-06" db="EMBL/GenBank/DDBJ databases">
        <title>Sorghum-associated microbial communities from plants grown in Nebraska, USA.</title>
        <authorList>
            <person name="Schachtman D."/>
        </authorList>
    </citation>
    <scope>NUCLEOTIDE SEQUENCE [LARGE SCALE GENOMIC DNA]</scope>
    <source>
        <strain evidence="2 3">1209</strain>
    </source>
</reference>
<accession>A0A561P6A8</accession>
<evidence type="ECO:0000313" key="2">
    <source>
        <dbReference type="EMBL" id="TWF33641.1"/>
    </source>
</evidence>
<dbReference type="OrthoDB" id="725917at2"/>
<proteinExistence type="predicted"/>
<dbReference type="RefSeq" id="WP_145674254.1">
    <property type="nucleotide sequence ID" value="NZ_VIWO01000012.1"/>
</dbReference>
<evidence type="ECO:0000313" key="3">
    <source>
        <dbReference type="Proteomes" id="UP000320811"/>
    </source>
</evidence>
<dbReference type="SUPFAM" id="SSF48452">
    <property type="entry name" value="TPR-like"/>
    <property type="match status" value="1"/>
</dbReference>
<comment type="caution">
    <text evidence="2">The sequence shown here is derived from an EMBL/GenBank/DDBJ whole genome shotgun (WGS) entry which is preliminary data.</text>
</comment>
<organism evidence="2 3">
    <name type="scientific">Chitinophaga polysaccharea</name>
    <dbReference type="NCBI Taxonomy" id="1293035"/>
    <lineage>
        <taxon>Bacteria</taxon>
        <taxon>Pseudomonadati</taxon>
        <taxon>Bacteroidota</taxon>
        <taxon>Chitinophagia</taxon>
        <taxon>Chitinophagales</taxon>
        <taxon>Chitinophagaceae</taxon>
        <taxon>Chitinophaga</taxon>
    </lineage>
</organism>
<name>A0A561P6A8_9BACT</name>
<dbReference type="EMBL" id="VIWO01000012">
    <property type="protein sequence ID" value="TWF33641.1"/>
    <property type="molecule type" value="Genomic_DNA"/>
</dbReference>